<dbReference type="SUPFAM" id="SSF48403">
    <property type="entry name" value="Ankyrin repeat"/>
    <property type="match status" value="2"/>
</dbReference>
<feature type="repeat" description="ANK" evidence="3">
    <location>
        <begin position="1224"/>
        <end position="1256"/>
    </location>
</feature>
<dbReference type="SUPFAM" id="SSF53098">
    <property type="entry name" value="Ribonuclease H-like"/>
    <property type="match status" value="1"/>
</dbReference>
<dbReference type="SUPFAM" id="SSF52540">
    <property type="entry name" value="P-loop containing nucleoside triphosphate hydrolases"/>
    <property type="match status" value="1"/>
</dbReference>
<dbReference type="Gene3D" id="3.40.50.300">
    <property type="entry name" value="P-loop containing nucleotide triphosphate hydrolases"/>
    <property type="match status" value="1"/>
</dbReference>
<dbReference type="PRINTS" id="PR01415">
    <property type="entry name" value="ANKYRIN"/>
</dbReference>
<feature type="repeat" description="ANK" evidence="3">
    <location>
        <begin position="912"/>
        <end position="944"/>
    </location>
</feature>
<comment type="caution">
    <text evidence="7">The sequence shown here is derived from an EMBL/GenBank/DDBJ whole genome shotgun (WGS) entry which is preliminary data.</text>
</comment>
<keyword evidence="1" id="KW-0677">Repeat</keyword>
<protein>
    <recommendedName>
        <fullName evidence="9">Nucleoside phosphorylase domain-containing protein</fullName>
    </recommendedName>
</protein>
<dbReference type="PROSITE" id="PS50088">
    <property type="entry name" value="ANK_REPEAT"/>
    <property type="match status" value="17"/>
</dbReference>
<dbReference type="STRING" id="155417.A0A4Q4T357"/>
<feature type="repeat" description="ANK" evidence="3">
    <location>
        <begin position="1157"/>
        <end position="1189"/>
    </location>
</feature>
<feature type="repeat" description="ANK" evidence="3">
    <location>
        <begin position="845"/>
        <end position="877"/>
    </location>
</feature>
<name>A0A4Q4T357_9PEZI</name>
<dbReference type="InterPro" id="IPR036397">
    <property type="entry name" value="RNaseH_sf"/>
</dbReference>
<feature type="repeat" description="ANK" evidence="3">
    <location>
        <begin position="1056"/>
        <end position="1088"/>
    </location>
</feature>
<dbReference type="InterPro" id="IPR036770">
    <property type="entry name" value="Ankyrin_rpt-contain_sf"/>
</dbReference>
<dbReference type="Pfam" id="PF24883">
    <property type="entry name" value="NPHP3_N"/>
    <property type="match status" value="1"/>
</dbReference>
<evidence type="ECO:0000259" key="5">
    <source>
        <dbReference type="Pfam" id="PF01048"/>
    </source>
</evidence>
<organism evidence="7 8">
    <name type="scientific">Monosporascus ibericus</name>
    <dbReference type="NCBI Taxonomy" id="155417"/>
    <lineage>
        <taxon>Eukaryota</taxon>
        <taxon>Fungi</taxon>
        <taxon>Dikarya</taxon>
        <taxon>Ascomycota</taxon>
        <taxon>Pezizomycotina</taxon>
        <taxon>Sordariomycetes</taxon>
        <taxon>Xylariomycetidae</taxon>
        <taxon>Xylariales</taxon>
        <taxon>Xylariales incertae sedis</taxon>
        <taxon>Monosporascus</taxon>
    </lineage>
</organism>
<keyword evidence="8" id="KW-1185">Reference proteome</keyword>
<feature type="repeat" description="ANK" evidence="3">
    <location>
        <begin position="1090"/>
        <end position="1122"/>
    </location>
</feature>
<dbReference type="SMART" id="SM00248">
    <property type="entry name" value="ANK"/>
    <property type="match status" value="19"/>
</dbReference>
<feature type="repeat" description="ANK" evidence="3">
    <location>
        <begin position="945"/>
        <end position="977"/>
    </location>
</feature>
<evidence type="ECO:0000256" key="4">
    <source>
        <dbReference type="SAM" id="Coils"/>
    </source>
</evidence>
<feature type="repeat" description="ANK" evidence="3">
    <location>
        <begin position="878"/>
        <end position="910"/>
    </location>
</feature>
<dbReference type="EMBL" id="QJNU01000516">
    <property type="protein sequence ID" value="RYO96334.1"/>
    <property type="molecule type" value="Genomic_DNA"/>
</dbReference>
<dbReference type="InterPro" id="IPR012337">
    <property type="entry name" value="RNaseH-like_sf"/>
</dbReference>
<dbReference type="InterPro" id="IPR056884">
    <property type="entry name" value="NPHP3-like_N"/>
</dbReference>
<dbReference type="PANTHER" id="PTHR24198:SF165">
    <property type="entry name" value="ANKYRIN REPEAT-CONTAINING PROTEIN-RELATED"/>
    <property type="match status" value="1"/>
</dbReference>
<keyword evidence="2 3" id="KW-0040">ANK repeat</keyword>
<evidence type="ECO:0000256" key="1">
    <source>
        <dbReference type="ARBA" id="ARBA00022737"/>
    </source>
</evidence>
<keyword evidence="4" id="KW-0175">Coiled coil</keyword>
<feature type="repeat" description="ANK" evidence="3">
    <location>
        <begin position="1191"/>
        <end position="1223"/>
    </location>
</feature>
<dbReference type="Pfam" id="PF01048">
    <property type="entry name" value="PNP_UDP_1"/>
    <property type="match status" value="1"/>
</dbReference>
<dbReference type="GO" id="GO:0003676">
    <property type="term" value="F:nucleic acid binding"/>
    <property type="evidence" value="ECO:0007669"/>
    <property type="project" value="InterPro"/>
</dbReference>
<dbReference type="InterPro" id="IPR000845">
    <property type="entry name" value="Nucleoside_phosphorylase_d"/>
</dbReference>
<dbReference type="OrthoDB" id="20872at2759"/>
<dbReference type="GO" id="GO:0009116">
    <property type="term" value="P:nucleoside metabolic process"/>
    <property type="evidence" value="ECO:0007669"/>
    <property type="project" value="InterPro"/>
</dbReference>
<evidence type="ECO:0000313" key="8">
    <source>
        <dbReference type="Proteomes" id="UP000293360"/>
    </source>
</evidence>
<feature type="repeat" description="ANK" evidence="3">
    <location>
        <begin position="978"/>
        <end position="1010"/>
    </location>
</feature>
<proteinExistence type="predicted"/>
<dbReference type="InterPro" id="IPR002110">
    <property type="entry name" value="Ankyrin_rpt"/>
</dbReference>
<feature type="repeat" description="ANK" evidence="3">
    <location>
        <begin position="1022"/>
        <end position="1054"/>
    </location>
</feature>
<evidence type="ECO:0000259" key="6">
    <source>
        <dbReference type="Pfam" id="PF24883"/>
    </source>
</evidence>
<dbReference type="Proteomes" id="UP000293360">
    <property type="component" value="Unassembled WGS sequence"/>
</dbReference>
<feature type="repeat" description="ANK" evidence="3">
    <location>
        <begin position="812"/>
        <end position="844"/>
    </location>
</feature>
<feature type="coiled-coil region" evidence="4">
    <location>
        <begin position="313"/>
        <end position="347"/>
    </location>
</feature>
<dbReference type="SUPFAM" id="SSF53167">
    <property type="entry name" value="Purine and uridine phosphorylases"/>
    <property type="match status" value="1"/>
</dbReference>
<evidence type="ECO:0008006" key="9">
    <source>
        <dbReference type="Google" id="ProtNLM"/>
    </source>
</evidence>
<dbReference type="Pfam" id="PF12796">
    <property type="entry name" value="Ank_2"/>
    <property type="match status" value="6"/>
</dbReference>
<dbReference type="GO" id="GO:0003824">
    <property type="term" value="F:catalytic activity"/>
    <property type="evidence" value="ECO:0007669"/>
    <property type="project" value="InterPro"/>
</dbReference>
<feature type="repeat" description="ANK" evidence="3">
    <location>
        <begin position="1123"/>
        <end position="1155"/>
    </location>
</feature>
<dbReference type="InterPro" id="IPR035994">
    <property type="entry name" value="Nucleoside_phosphorylase_sf"/>
</dbReference>
<evidence type="ECO:0000313" key="7">
    <source>
        <dbReference type="EMBL" id="RYO96334.1"/>
    </source>
</evidence>
<gene>
    <name evidence="7" type="ORF">DL764_007492</name>
</gene>
<dbReference type="Gene3D" id="1.25.40.20">
    <property type="entry name" value="Ankyrin repeat-containing domain"/>
    <property type="match status" value="8"/>
</dbReference>
<feature type="repeat" description="ANK" evidence="3">
    <location>
        <begin position="1258"/>
        <end position="1290"/>
    </location>
</feature>
<dbReference type="Gene3D" id="3.30.420.10">
    <property type="entry name" value="Ribonuclease H-like superfamily/Ribonuclease H"/>
    <property type="match status" value="1"/>
</dbReference>
<dbReference type="PROSITE" id="PS50297">
    <property type="entry name" value="ANK_REP_REGION"/>
    <property type="match status" value="14"/>
</dbReference>
<feature type="domain" description="Nucleoside phosphorylase" evidence="5">
    <location>
        <begin position="13"/>
        <end position="285"/>
    </location>
</feature>
<dbReference type="Gene3D" id="3.40.50.1580">
    <property type="entry name" value="Nucleoside phosphorylase domain"/>
    <property type="match status" value="1"/>
</dbReference>
<feature type="repeat" description="ANK" evidence="3">
    <location>
        <begin position="1292"/>
        <end position="1324"/>
    </location>
</feature>
<feature type="repeat" description="ANK" evidence="3">
    <location>
        <begin position="1326"/>
        <end position="1358"/>
    </location>
</feature>
<reference evidence="7 8" key="1">
    <citation type="submission" date="2018-06" db="EMBL/GenBank/DDBJ databases">
        <title>Complete Genomes of Monosporascus.</title>
        <authorList>
            <person name="Robinson A.J."/>
            <person name="Natvig D.O."/>
        </authorList>
    </citation>
    <scope>NUCLEOTIDE SEQUENCE [LARGE SCALE GENOMIC DNA]</scope>
    <source>
        <strain evidence="7 8">CBS 110550</strain>
    </source>
</reference>
<feature type="repeat" description="ANK" evidence="3">
    <location>
        <begin position="1367"/>
        <end position="1399"/>
    </location>
</feature>
<feature type="domain" description="Nephrocystin 3-like N-terminal" evidence="6">
    <location>
        <begin position="347"/>
        <end position="512"/>
    </location>
</feature>
<dbReference type="PANTHER" id="PTHR24198">
    <property type="entry name" value="ANKYRIN REPEAT AND PROTEIN KINASE DOMAIN-CONTAINING PROTEIN"/>
    <property type="match status" value="1"/>
</dbReference>
<evidence type="ECO:0000256" key="2">
    <source>
        <dbReference type="ARBA" id="ARBA00023043"/>
    </source>
</evidence>
<accession>A0A4Q4T357</accession>
<dbReference type="InterPro" id="IPR027417">
    <property type="entry name" value="P-loop_NTPase"/>
</dbReference>
<evidence type="ECO:0000256" key="3">
    <source>
        <dbReference type="PROSITE-ProRule" id="PRU00023"/>
    </source>
</evidence>
<sequence>MARLREIKPDEVTVAIFCALSEESVALELSLDEELECPTSNMKYLYTFGRIREHHIVIAQPNDIGTVNAGNLAVYVSHAFKNVRFALMVGIGGGIPSEKNDIRLGDVAVSRAEAGHPGVIQYDFVKYESDNKSTLKGVLNKPHPILLSADIQVQRDEIRDRSQLPASLDSIIKNSHKYKHPATTDVLYDPTFCHVQKGKDCAACENSSAKKTVERNREREGPKIHRGLIMSGSGVVKDPDERLRLCRGYDKALCFEMEAAGIMDEIPCLVIRGICDYCDTHKQDGWHYYASAVAAAYAKTILLKIQGQEVEKLEQMSETLKKLDDKMDKMHRNIQGLNDKAKDSAEEWFFKTDAFLAWYNGTGPKTLYVEGISGAGKTTLASLAADHLLHLRKSDPALKIAVLFAYYDYKAPDQQRCADMIAGMLKQFLQSSHGIHTAIRQLHDKFGTGKRPTKEYLLQVLLEVTRDYSTVFLIVDALDECSASNRKELKDLIYEIEDFRKDVDIRLLATSRPNELNEILVGGAKATYRAEEKDVLSLLENRIGPNTEFILDPAIWALAKKQVAAAADGILEIPEAGLDKVYETSLTRINNLETGKLEMAQNLIVWAVLSIRPLDVDEISHALAANFKRKKFDTRDVPRVPTILSLTQGLVVYQGKSRGVRPVHKTAYAVLYKYASEIERFKLGGPHQYLASRCFTYLSLDDFEGGFCQTDEEFEERLQSYPLYDYAAHNWGHHARSASTCCQGVVDFLEKNVQVEASSQALIAVKRHSGHSKYSQGFPRQMTGLHLAAFFGVQEAVHALLRKHCLDLKDSYGQTPLSWAARNGHEAVVKLLLNNGANLKSKSDNGQTPLLWAAENGHEAVVKLLLDKDAKLESKSDIGQTPLSWAAENGHEAVVKLLLKKDANLKSKDKVNGQTPLSWAAERGHEAVVKLLVEKGAELESKSNNGQTPLSLAAEYGHKAVVKLLVEKGANLESKSKNDLTPLSWAARNGHEPVVKLLLEKGASLESKNEKGAHIKPKDEAYGQIPLSLAARYGHNSVVKLLFEKRFYLEFNDDKYNNEQLLWAARYGHEAVAKLLLEKGASLEFKDKSYGQTPLSWAARNGRKMVVKLLLEKGANLESKSNNGWTPLSWAAENGHEAVVKLLLEKGVNLESQNKEYNYEQLSWAARNGRETVVKLLIEKGGDLEFTHKNYGHTPLSWAAERGHEAVVKLLVEKGAKLQSTSNNGRTPLSWAAENGHEAVVKLLIEKVADLEFKNKNYGQTPLSWAARNGRETVVKLLLEKGANLEFQDEEYNNEQLSWAARYGCEMVVKLLAEKGANIEFKDKDYGQTPLSWAAERGYEAVVKLLIEKGANLESKSNDSRTPLSWLGRTPLSWAAQYGNEAVVKLLVEKGARLESESNIGQTPLSYAARKTPLSWAAENGHEAVVNQLAMESMVPGHGPSRLPHTLINIRIFSDSQSALLLARRRRASACEKVVEDIIKKLRMNNVPLYWVPSHLEIKGNEKAKKLSKAATGAESEESPKREGCPCYLVKRALTRAEIITGPLLAGQADVRKFTRKIDAALDLPKSAELYQQLTSAEAAIITQLRTGKASVKEYLHNIEASETGACDCKFVKSIQHFLFSCRRWAQQRIKIGQQH</sequence>